<keyword evidence="3" id="KW-1185">Reference proteome</keyword>
<dbReference type="EMBL" id="BAAAUT010000017">
    <property type="protein sequence ID" value="GAA3134011.1"/>
    <property type="molecule type" value="Genomic_DNA"/>
</dbReference>
<gene>
    <name evidence="2" type="ORF">GCM10010466_25810</name>
</gene>
<comment type="caution">
    <text evidence="2">The sequence shown here is derived from an EMBL/GenBank/DDBJ whole genome shotgun (WGS) entry which is preliminary data.</text>
</comment>
<evidence type="ECO:0000256" key="1">
    <source>
        <dbReference type="SAM" id="MobiDB-lite"/>
    </source>
</evidence>
<dbReference type="RefSeq" id="WP_344859104.1">
    <property type="nucleotide sequence ID" value="NZ_BAAAUT010000017.1"/>
</dbReference>
<evidence type="ECO:0000313" key="2">
    <source>
        <dbReference type="EMBL" id="GAA3134011.1"/>
    </source>
</evidence>
<proteinExistence type="predicted"/>
<feature type="region of interest" description="Disordered" evidence="1">
    <location>
        <begin position="34"/>
        <end position="95"/>
    </location>
</feature>
<name>A0ABP6N2Q4_9ACTN</name>
<evidence type="ECO:0000313" key="3">
    <source>
        <dbReference type="Proteomes" id="UP001500320"/>
    </source>
</evidence>
<sequence>MVEPRQMGLVGRPPDGMAFLAAVDEDAGAYMTVPGGSARAVHEPEPGGGVGRGSIDPAAAEAGRSAGGPGRDRPPGPHARPGPGERDGRTAGAAS</sequence>
<reference evidence="3" key="1">
    <citation type="journal article" date="2019" name="Int. J. Syst. Evol. Microbiol.">
        <title>The Global Catalogue of Microorganisms (GCM) 10K type strain sequencing project: providing services to taxonomists for standard genome sequencing and annotation.</title>
        <authorList>
            <consortium name="The Broad Institute Genomics Platform"/>
            <consortium name="The Broad Institute Genome Sequencing Center for Infectious Disease"/>
            <person name="Wu L."/>
            <person name="Ma J."/>
        </authorList>
    </citation>
    <scope>NUCLEOTIDE SEQUENCE [LARGE SCALE GENOMIC DNA]</scope>
    <source>
        <strain evidence="3">JCM 9373</strain>
    </source>
</reference>
<protein>
    <submittedName>
        <fullName evidence="2">Uncharacterized protein</fullName>
    </submittedName>
</protein>
<accession>A0ABP6N2Q4</accession>
<dbReference type="Proteomes" id="UP001500320">
    <property type="component" value="Unassembled WGS sequence"/>
</dbReference>
<organism evidence="2 3">
    <name type="scientific">Planomonospora alba</name>
    <dbReference type="NCBI Taxonomy" id="161354"/>
    <lineage>
        <taxon>Bacteria</taxon>
        <taxon>Bacillati</taxon>
        <taxon>Actinomycetota</taxon>
        <taxon>Actinomycetes</taxon>
        <taxon>Streptosporangiales</taxon>
        <taxon>Streptosporangiaceae</taxon>
        <taxon>Planomonospora</taxon>
    </lineage>
</organism>